<evidence type="ECO:0000256" key="1">
    <source>
        <dbReference type="SAM" id="MobiDB-lite"/>
    </source>
</evidence>
<proteinExistence type="predicted"/>
<name>A0A967F397_9PROT</name>
<dbReference type="EMBL" id="JAAQPH010000035">
    <property type="protein sequence ID" value="NIA72202.1"/>
    <property type="molecule type" value="Genomic_DNA"/>
</dbReference>
<accession>A0A967F397</accession>
<sequence>MIKEQITKGLLVSAIALTLGSGVAAAQQNSSDGLIGDVAAVLAARSDVFQATSANLDVVPLNMAGSCPQAYAFNIRVGAQSPGKLTYQIVTEDGRASQVFEAEASATEDGLFAVKASHKLALAQSEQTAEDSSIVVFDQLENFKQIREPDFFERLFGTGPAAEDDDVQGLRNQAFMVKVLAPNQVASSFDRHSVSCEPQRETRIIPASMESQRDPGDRDRGGRDRGGRGGGDSSSTDGGGRDRGDPSGGTAGGI</sequence>
<evidence type="ECO:0000256" key="2">
    <source>
        <dbReference type="SAM" id="SignalP"/>
    </source>
</evidence>
<comment type="caution">
    <text evidence="3">The sequence shown here is derived from an EMBL/GenBank/DDBJ whole genome shotgun (WGS) entry which is preliminary data.</text>
</comment>
<dbReference type="AlphaFoldDB" id="A0A967F397"/>
<reference evidence="3" key="1">
    <citation type="submission" date="2020-03" db="EMBL/GenBank/DDBJ databases">
        <title>Genome of Pelagibius litoralis DSM 21314T.</title>
        <authorList>
            <person name="Wang G."/>
        </authorList>
    </citation>
    <scope>NUCLEOTIDE SEQUENCE</scope>
    <source>
        <strain evidence="3">DSM 21314</strain>
    </source>
</reference>
<evidence type="ECO:0000313" key="3">
    <source>
        <dbReference type="EMBL" id="NIA72202.1"/>
    </source>
</evidence>
<dbReference type="Proteomes" id="UP000761264">
    <property type="component" value="Unassembled WGS sequence"/>
</dbReference>
<feature type="signal peptide" evidence="2">
    <location>
        <begin position="1"/>
        <end position="26"/>
    </location>
</feature>
<feature type="chain" id="PRO_5037753643" evidence="2">
    <location>
        <begin position="27"/>
        <end position="254"/>
    </location>
</feature>
<dbReference type="RefSeq" id="WP_167231154.1">
    <property type="nucleotide sequence ID" value="NZ_JAAQPH010000035.1"/>
</dbReference>
<feature type="region of interest" description="Disordered" evidence="1">
    <location>
        <begin position="189"/>
        <end position="254"/>
    </location>
</feature>
<keyword evidence="2" id="KW-0732">Signal</keyword>
<evidence type="ECO:0000313" key="4">
    <source>
        <dbReference type="Proteomes" id="UP000761264"/>
    </source>
</evidence>
<keyword evidence="4" id="KW-1185">Reference proteome</keyword>
<gene>
    <name evidence="3" type="ORF">HBA54_26785</name>
</gene>
<organism evidence="3 4">
    <name type="scientific">Pelagibius litoralis</name>
    <dbReference type="NCBI Taxonomy" id="374515"/>
    <lineage>
        <taxon>Bacteria</taxon>
        <taxon>Pseudomonadati</taxon>
        <taxon>Pseudomonadota</taxon>
        <taxon>Alphaproteobacteria</taxon>
        <taxon>Rhodospirillales</taxon>
        <taxon>Rhodovibrionaceae</taxon>
        <taxon>Pelagibius</taxon>
    </lineage>
</organism>
<protein>
    <submittedName>
        <fullName evidence="3">Uncharacterized protein</fullName>
    </submittedName>
</protein>
<feature type="compositionally biased region" description="Basic and acidic residues" evidence="1">
    <location>
        <begin position="211"/>
        <end position="227"/>
    </location>
</feature>
<feature type="compositionally biased region" description="Basic and acidic residues" evidence="1">
    <location>
        <begin position="189"/>
        <end position="203"/>
    </location>
</feature>